<evidence type="ECO:0000313" key="3">
    <source>
        <dbReference type="Proteomes" id="UP000235388"/>
    </source>
</evidence>
<proteinExistence type="predicted"/>
<dbReference type="Proteomes" id="UP000235388">
    <property type="component" value="Unassembled WGS sequence"/>
</dbReference>
<comment type="caution">
    <text evidence="2">The sequence shown here is derived from an EMBL/GenBank/DDBJ whole genome shotgun (WGS) entry which is preliminary data.</text>
</comment>
<keyword evidence="3" id="KW-1185">Reference proteome</keyword>
<dbReference type="EMBL" id="PGCJ01000988">
    <property type="protein sequence ID" value="PLW12274.1"/>
    <property type="molecule type" value="Genomic_DNA"/>
</dbReference>
<dbReference type="AlphaFoldDB" id="A0A2N5SGB9"/>
<gene>
    <name evidence="2" type="ORF">PCANC_21814</name>
</gene>
<reference evidence="2 3" key="1">
    <citation type="submission" date="2017-11" db="EMBL/GenBank/DDBJ databases">
        <title>De novo assembly and phasing of dikaryotic genomes from two isolates of Puccinia coronata f. sp. avenae, the causal agent of oat crown rust.</title>
        <authorList>
            <person name="Miller M.E."/>
            <person name="Zhang Y."/>
            <person name="Omidvar V."/>
            <person name="Sperschneider J."/>
            <person name="Schwessinger B."/>
            <person name="Raley C."/>
            <person name="Palmer J.M."/>
            <person name="Garnica D."/>
            <person name="Upadhyaya N."/>
            <person name="Rathjen J."/>
            <person name="Taylor J.M."/>
            <person name="Park R.F."/>
            <person name="Dodds P.N."/>
            <person name="Hirsch C.D."/>
            <person name="Kianian S.F."/>
            <person name="Figueroa M."/>
        </authorList>
    </citation>
    <scope>NUCLEOTIDE SEQUENCE [LARGE SCALE GENOMIC DNA]</scope>
    <source>
        <strain evidence="2">12NC29</strain>
    </source>
</reference>
<sequence>MGYPQAARGPNEPAGARTRASGFLTCHPNNQLPLSLINLLEPSLPLFDGVAARSATAPTQPGKRLGRTVSLPPT</sequence>
<evidence type="ECO:0000313" key="2">
    <source>
        <dbReference type="EMBL" id="PLW12274.1"/>
    </source>
</evidence>
<name>A0A2N5SGB9_9BASI</name>
<accession>A0A2N5SGB9</accession>
<feature type="region of interest" description="Disordered" evidence="1">
    <location>
        <begin position="54"/>
        <end position="74"/>
    </location>
</feature>
<protein>
    <submittedName>
        <fullName evidence="2">Uncharacterized protein</fullName>
    </submittedName>
</protein>
<feature type="region of interest" description="Disordered" evidence="1">
    <location>
        <begin position="1"/>
        <end position="22"/>
    </location>
</feature>
<evidence type="ECO:0000256" key="1">
    <source>
        <dbReference type="SAM" id="MobiDB-lite"/>
    </source>
</evidence>
<organism evidence="2 3">
    <name type="scientific">Puccinia coronata f. sp. avenae</name>
    <dbReference type="NCBI Taxonomy" id="200324"/>
    <lineage>
        <taxon>Eukaryota</taxon>
        <taxon>Fungi</taxon>
        <taxon>Dikarya</taxon>
        <taxon>Basidiomycota</taxon>
        <taxon>Pucciniomycotina</taxon>
        <taxon>Pucciniomycetes</taxon>
        <taxon>Pucciniales</taxon>
        <taxon>Pucciniaceae</taxon>
        <taxon>Puccinia</taxon>
    </lineage>
</organism>